<feature type="region of interest" description="Disordered" evidence="1">
    <location>
        <begin position="916"/>
        <end position="955"/>
    </location>
</feature>
<dbReference type="GO" id="GO:0010468">
    <property type="term" value="P:regulation of gene expression"/>
    <property type="evidence" value="ECO:0007669"/>
    <property type="project" value="InterPro"/>
</dbReference>
<feature type="compositionally biased region" description="Basic and acidic residues" evidence="1">
    <location>
        <begin position="94"/>
        <end position="128"/>
    </location>
</feature>
<organism evidence="2 3">
    <name type="scientific">Lodderomyces elongisporus (strain ATCC 11503 / CBS 2605 / JCM 1781 / NBRC 1676 / NRRL YB-4239)</name>
    <name type="common">Yeast</name>
    <name type="synonym">Saccharomyces elongisporus</name>
    <dbReference type="NCBI Taxonomy" id="379508"/>
    <lineage>
        <taxon>Eukaryota</taxon>
        <taxon>Fungi</taxon>
        <taxon>Dikarya</taxon>
        <taxon>Ascomycota</taxon>
        <taxon>Saccharomycotina</taxon>
        <taxon>Pichiomycetes</taxon>
        <taxon>Debaryomycetaceae</taxon>
        <taxon>Candida/Lodderomyces clade</taxon>
        <taxon>Lodderomyces</taxon>
    </lineage>
</organism>
<dbReference type="InterPro" id="IPR026003">
    <property type="entry name" value="Cohesin_HEAT"/>
</dbReference>
<dbReference type="Proteomes" id="UP000001996">
    <property type="component" value="Unassembled WGS sequence"/>
</dbReference>
<dbReference type="GO" id="GO:0090694">
    <property type="term" value="C:Scc2-Scc4 cohesin loading complex"/>
    <property type="evidence" value="ECO:0007669"/>
    <property type="project" value="TreeGrafter"/>
</dbReference>
<dbReference type="STRING" id="379508.A5E7W3"/>
<dbReference type="GO" id="GO:0003682">
    <property type="term" value="F:chromatin binding"/>
    <property type="evidence" value="ECO:0007669"/>
    <property type="project" value="TreeGrafter"/>
</dbReference>
<dbReference type="InterPro" id="IPR016024">
    <property type="entry name" value="ARM-type_fold"/>
</dbReference>
<dbReference type="OrthoDB" id="418242at2759"/>
<dbReference type="GO" id="GO:0061775">
    <property type="term" value="F:cohesin loader activity"/>
    <property type="evidence" value="ECO:0007669"/>
    <property type="project" value="InterPro"/>
</dbReference>
<dbReference type="GO" id="GO:1990414">
    <property type="term" value="P:replication-born double-strand break repair via sister chromatid exchange"/>
    <property type="evidence" value="ECO:0007669"/>
    <property type="project" value="TreeGrafter"/>
</dbReference>
<protein>
    <submittedName>
        <fullName evidence="2">Uncharacterized protein</fullName>
    </submittedName>
</protein>
<reference evidence="2 3" key="1">
    <citation type="journal article" date="2009" name="Nature">
        <title>Evolution of pathogenicity and sexual reproduction in eight Candida genomes.</title>
        <authorList>
            <person name="Butler G."/>
            <person name="Rasmussen M.D."/>
            <person name="Lin M.F."/>
            <person name="Santos M.A."/>
            <person name="Sakthikumar S."/>
            <person name="Munro C.A."/>
            <person name="Rheinbay E."/>
            <person name="Grabherr M."/>
            <person name="Forche A."/>
            <person name="Reedy J.L."/>
            <person name="Agrafioti I."/>
            <person name="Arnaud M.B."/>
            <person name="Bates S."/>
            <person name="Brown A.J."/>
            <person name="Brunke S."/>
            <person name="Costanzo M.C."/>
            <person name="Fitzpatrick D.A."/>
            <person name="de Groot P.W."/>
            <person name="Harris D."/>
            <person name="Hoyer L.L."/>
            <person name="Hube B."/>
            <person name="Klis F.M."/>
            <person name="Kodira C."/>
            <person name="Lennard N."/>
            <person name="Logue M.E."/>
            <person name="Martin R."/>
            <person name="Neiman A.M."/>
            <person name="Nikolaou E."/>
            <person name="Quail M.A."/>
            <person name="Quinn J."/>
            <person name="Santos M.C."/>
            <person name="Schmitzberger F.F."/>
            <person name="Sherlock G."/>
            <person name="Shah P."/>
            <person name="Silverstein K.A."/>
            <person name="Skrzypek M.S."/>
            <person name="Soll D."/>
            <person name="Staggs R."/>
            <person name="Stansfield I."/>
            <person name="Stumpf M.P."/>
            <person name="Sudbery P.E."/>
            <person name="Srikantha T."/>
            <person name="Zeng Q."/>
            <person name="Berman J."/>
            <person name="Berriman M."/>
            <person name="Heitman J."/>
            <person name="Gow N.A."/>
            <person name="Lorenz M.C."/>
            <person name="Birren B.W."/>
            <person name="Kellis M."/>
            <person name="Cuomo C.A."/>
        </authorList>
    </citation>
    <scope>NUCLEOTIDE SEQUENCE [LARGE SCALE GENOMIC DNA]</scope>
    <source>
        <strain evidence="3">ATCC 11503 / BCRC 21390 / CBS 2605 / JCM 1781 / NBRC 1676 / NRRL YB-4239</strain>
    </source>
</reference>
<proteinExistence type="predicted"/>
<evidence type="ECO:0000313" key="2">
    <source>
        <dbReference type="EMBL" id="EDK47521.1"/>
    </source>
</evidence>
<dbReference type="GeneID" id="5230230"/>
<gene>
    <name evidence="2" type="ORF">LELG_05702</name>
</gene>
<sequence length="993" mass="113348">MSLTKHYPESLKELLATTPLVHLVPRQHLAPLVNLTQIAAKPDSKAFVEGAYKEFDGFHGELAKQFEKECQDELLAFLDDDDDDDDIDGGNGGSDERDRGGKGGELDNIRFKMPKHAEETSDSPKEPPVELDYTEFEKKVLAREKLTKTNCCWENEEKTYGESIYTRRNHEFDSLEDIELHKKKYFKLFETEVAKETKGNQELVEVVSQSQTVETLDETLDAIYKSKQPESFHGPQGSQRSERIDMLETQGIPTTIHIPLQSSYQETRKSNISKTFNFFTSLNQDEITWENLAQLNDTLAKLQNLTEKDDQHDLLKVQDMCLVNLRQTLEKLKPTLLSKYDEFVLVLPDLLRLLFSINALLLILKVQPDIRNKHTDLVIMGLELSYENFTKPLDDTFFASNHELAEEPNSISLKCHMIIDETSKAFKNLGSICAKRPFDDESLVKLQLLLINIAVPSSQDQIKVLVDRTQVPLEPIQLSSYSCLLLIYHNLEDQRAFVVSEVLSHISILPTSRNVTRKFKTERGFQVQTFTILLITFVHCSENHMAFADYITLEILRQMEENPSNTKRTEQLENYLEDLWKLLLFPEWVGAEILLISFLHKALDNLTKPETEEENKSTELPLFDILIPLSEKILSHGESIEKNTTVEEQHLEIILSNCLGFDRNFAFECLKSRIGKVNEDVIMADEREEIKPSRDSVPKVYIRIVLQQLRSILLSNYATFIQTLLSSLKAKIRSKAIKALPILIDTFPGILSSSEMQKALALRLEDPASVVRDAMNEFIGKYMQSHPEESEKLIAPLLKAMDDPRTTVRKKSMRSCLNVYPQLNEHYKLVISVKYFERLLDEADSIRGEAKECLLKCFFTQGEEDFNGLSKWIKIVHRKNSDFLRSFFVESVFSNPKLNEVVLNYVEKALGTVSYEKEEVEREQENENENEKEKTDRIGDDGAGSTAGAGTGNSTKSGAIEEADSLLLLAAFVVLKPTLITQAMLGTFEAIYI</sequence>
<dbReference type="PANTHER" id="PTHR21704">
    <property type="entry name" value="NIPPED-B-LIKE PROTEIN DELANGIN SCC2-RELATED"/>
    <property type="match status" value="1"/>
</dbReference>
<dbReference type="VEuPathDB" id="FungiDB:LELG_05702"/>
<dbReference type="EMBL" id="CH981534">
    <property type="protein sequence ID" value="EDK47521.1"/>
    <property type="molecule type" value="Genomic_DNA"/>
</dbReference>
<dbReference type="PANTHER" id="PTHR21704:SF18">
    <property type="entry name" value="NIPPED-B-LIKE PROTEIN"/>
    <property type="match status" value="1"/>
</dbReference>
<dbReference type="GO" id="GO:0071169">
    <property type="term" value="P:establishment of protein localization to chromatin"/>
    <property type="evidence" value="ECO:0007669"/>
    <property type="project" value="TreeGrafter"/>
</dbReference>
<accession>A5E7W3</accession>
<feature type="compositionally biased region" description="Acidic residues" evidence="1">
    <location>
        <begin position="79"/>
        <end position="88"/>
    </location>
</feature>
<dbReference type="GO" id="GO:0034087">
    <property type="term" value="P:establishment of mitotic sister chromatid cohesion"/>
    <property type="evidence" value="ECO:0007669"/>
    <property type="project" value="TreeGrafter"/>
</dbReference>
<dbReference type="AlphaFoldDB" id="A5E7W3"/>
<dbReference type="SUPFAM" id="SSF48371">
    <property type="entry name" value="ARM repeat"/>
    <property type="match status" value="1"/>
</dbReference>
<feature type="compositionally biased region" description="Basic and acidic residues" evidence="1">
    <location>
        <begin position="916"/>
        <end position="940"/>
    </location>
</feature>
<dbReference type="eggNOG" id="KOG1020">
    <property type="taxonomic scope" value="Eukaryota"/>
</dbReference>
<dbReference type="InterPro" id="IPR011989">
    <property type="entry name" value="ARM-like"/>
</dbReference>
<dbReference type="InterPro" id="IPR033031">
    <property type="entry name" value="Scc2/Nipped-B"/>
</dbReference>
<evidence type="ECO:0000313" key="3">
    <source>
        <dbReference type="Proteomes" id="UP000001996"/>
    </source>
</evidence>
<dbReference type="InParanoid" id="A5E7W3"/>
<evidence type="ECO:0000256" key="1">
    <source>
        <dbReference type="SAM" id="MobiDB-lite"/>
    </source>
</evidence>
<dbReference type="KEGG" id="lel:PVL30_004459"/>
<dbReference type="Pfam" id="PF12765">
    <property type="entry name" value="Cohesin_HEAT"/>
    <property type="match status" value="1"/>
</dbReference>
<keyword evidence="3" id="KW-1185">Reference proteome</keyword>
<dbReference type="Gene3D" id="1.25.10.10">
    <property type="entry name" value="Leucine-rich Repeat Variant"/>
    <property type="match status" value="1"/>
</dbReference>
<feature type="region of interest" description="Disordered" evidence="1">
    <location>
        <begin position="79"/>
        <end position="129"/>
    </location>
</feature>
<dbReference type="HOGENOM" id="CLU_301113_0_0_1"/>
<feature type="compositionally biased region" description="Gly residues" evidence="1">
    <location>
        <begin position="941"/>
        <end position="951"/>
    </location>
</feature>
<name>A5E7W3_LODEL</name>
<dbReference type="GO" id="GO:0140588">
    <property type="term" value="P:chromatin looping"/>
    <property type="evidence" value="ECO:0007669"/>
    <property type="project" value="InterPro"/>
</dbReference>